<reference evidence="1 2" key="1">
    <citation type="journal article" date="2019" name="Int. J. Syst. Evol. Microbiol.">
        <title>The Global Catalogue of Microorganisms (GCM) 10K type strain sequencing project: providing services to taxonomists for standard genome sequencing and annotation.</title>
        <authorList>
            <consortium name="The Broad Institute Genomics Platform"/>
            <consortium name="The Broad Institute Genome Sequencing Center for Infectious Disease"/>
            <person name="Wu L."/>
            <person name="Ma J."/>
        </authorList>
    </citation>
    <scope>NUCLEOTIDE SEQUENCE [LARGE SCALE GENOMIC DNA]</scope>
    <source>
        <strain evidence="1 2">JCM 11136</strain>
    </source>
</reference>
<evidence type="ECO:0000313" key="1">
    <source>
        <dbReference type="EMBL" id="GAA0954192.1"/>
    </source>
</evidence>
<dbReference type="Proteomes" id="UP001501578">
    <property type="component" value="Unassembled WGS sequence"/>
</dbReference>
<evidence type="ECO:0008006" key="3">
    <source>
        <dbReference type="Google" id="ProtNLM"/>
    </source>
</evidence>
<name>A0ABN1RAT4_9ACTN</name>
<protein>
    <recommendedName>
        <fullName evidence="3">Minor tail protein</fullName>
    </recommendedName>
</protein>
<keyword evidence="2" id="KW-1185">Reference proteome</keyword>
<accession>A0ABN1RAT4</accession>
<organism evidence="1 2">
    <name type="scientific">Nonomuraea longicatena</name>
    <dbReference type="NCBI Taxonomy" id="83682"/>
    <lineage>
        <taxon>Bacteria</taxon>
        <taxon>Bacillati</taxon>
        <taxon>Actinomycetota</taxon>
        <taxon>Actinomycetes</taxon>
        <taxon>Streptosporangiales</taxon>
        <taxon>Streptosporangiaceae</taxon>
        <taxon>Nonomuraea</taxon>
    </lineage>
</organism>
<dbReference type="RefSeq" id="WP_343955360.1">
    <property type="nucleotide sequence ID" value="NZ_BAAAHQ010000064.1"/>
</dbReference>
<proteinExistence type="predicted"/>
<comment type="caution">
    <text evidence="1">The sequence shown here is derived from an EMBL/GenBank/DDBJ whole genome shotgun (WGS) entry which is preliminary data.</text>
</comment>
<evidence type="ECO:0000313" key="2">
    <source>
        <dbReference type="Proteomes" id="UP001501578"/>
    </source>
</evidence>
<dbReference type="EMBL" id="BAAAHQ010000064">
    <property type="protein sequence ID" value="GAA0954192.1"/>
    <property type="molecule type" value="Genomic_DNA"/>
</dbReference>
<gene>
    <name evidence="1" type="ORF">GCM10009560_77900</name>
</gene>
<sequence>MVFISEDFEDDTFVLDITGTWIRTNASAGSGSWSMRSAPIGHSQMTEMVVRVPAEATHMQSKMRLSTEGGGYDPLELYGITGEGQYLLLDGAWGILDWHTWANPVRVGAYAAIAFRYSRDHIDGGGEDTVWIDDLTFYNATPEPPEAVANNFDAGQHGAPITAENSGGLNGMAFTLTTGEPRYTGDRPRRPGGLALDCATADGQAEVRWTGPPGLTGTTIFARFYWRAVDNTGRRQTVFDMTSESAWVVDLWNDLPNSLRLDFAGTVGPSLTGIPADRWVRIEVGLTVTAGVGHVEAWAYHDPDSATADQHVVSSFTAVAEIPHRFRFYVVRDAGGHTLVDDIAVADTKLGPVGLPRTASMGAAVESGVAKVLPRVSRHSMALVPGTDTARTLQRGKQHVILSASSSESALALRSGRMHVIGAAGEDGRAGPLDAIKIATIAAVVNGEESRRLYGELSLGLARDESQTRPLTRVKARPLSAAIEHSSAKGVVLARGRTLARALSSEAGIALRWTKAGVIGATADRNAAAVLSPLLPPLAVGLPDRLWGVSAPELLRGGVVDPISSLSLEYVRVFVRHARGTEPVEMAFTTPGIEPGPADWKTASWAETKNLGAVAHILVGPNGAVTLADGTYQVWVRTTRREERPVLPSGLVPII</sequence>